<reference evidence="2 3" key="1">
    <citation type="journal article" date="2016" name="Fungal Biol.">
        <title>The genome of Xylona heveae provides a window into fungal endophytism.</title>
        <authorList>
            <person name="Gazis R."/>
            <person name="Kuo A."/>
            <person name="Riley R."/>
            <person name="LaButti K."/>
            <person name="Lipzen A."/>
            <person name="Lin J."/>
            <person name="Amirebrahimi M."/>
            <person name="Hesse C.N."/>
            <person name="Spatafora J.W."/>
            <person name="Henrissat B."/>
            <person name="Hainaut M."/>
            <person name="Grigoriev I.V."/>
            <person name="Hibbett D.S."/>
        </authorList>
    </citation>
    <scope>NUCLEOTIDE SEQUENCE [LARGE SCALE GENOMIC DNA]</scope>
    <source>
        <strain evidence="2 3">TC161</strain>
    </source>
</reference>
<keyword evidence="3" id="KW-1185">Reference proteome</keyword>
<accession>A0A165JNA7</accession>
<dbReference type="EMBL" id="KV407454">
    <property type="protein sequence ID" value="KZF26446.1"/>
    <property type="molecule type" value="Genomic_DNA"/>
</dbReference>
<dbReference type="RefSeq" id="XP_018192001.1">
    <property type="nucleotide sequence ID" value="XM_018331562.1"/>
</dbReference>
<dbReference type="InParanoid" id="A0A165JNA7"/>
<evidence type="ECO:0000256" key="1">
    <source>
        <dbReference type="SAM" id="MobiDB-lite"/>
    </source>
</evidence>
<feature type="region of interest" description="Disordered" evidence="1">
    <location>
        <begin position="52"/>
        <end position="109"/>
    </location>
</feature>
<dbReference type="GeneID" id="28896699"/>
<dbReference type="AlphaFoldDB" id="A0A165JNA7"/>
<evidence type="ECO:0000313" key="2">
    <source>
        <dbReference type="EMBL" id="KZF26446.1"/>
    </source>
</evidence>
<organism evidence="2 3">
    <name type="scientific">Xylona heveae (strain CBS 132557 / TC161)</name>
    <dbReference type="NCBI Taxonomy" id="1328760"/>
    <lineage>
        <taxon>Eukaryota</taxon>
        <taxon>Fungi</taxon>
        <taxon>Dikarya</taxon>
        <taxon>Ascomycota</taxon>
        <taxon>Pezizomycotina</taxon>
        <taxon>Xylonomycetes</taxon>
        <taxon>Xylonales</taxon>
        <taxon>Xylonaceae</taxon>
        <taxon>Xylona</taxon>
    </lineage>
</organism>
<evidence type="ECO:0000313" key="3">
    <source>
        <dbReference type="Proteomes" id="UP000076632"/>
    </source>
</evidence>
<gene>
    <name evidence="2" type="ORF">L228DRAFT_242923</name>
</gene>
<proteinExistence type="predicted"/>
<protein>
    <submittedName>
        <fullName evidence="2">Uncharacterized protein</fullName>
    </submittedName>
</protein>
<dbReference type="Proteomes" id="UP000076632">
    <property type="component" value="Unassembled WGS sequence"/>
</dbReference>
<sequence length="109" mass="12959">MDDIDDTDDMDDMAWHAYRNNRDWGRIIGADSIQPDRAFVYIRISIRIRLSVYQPDRQTDRQPDKQPAGRTDRTFSPKQFMHFSQRRRDGGTARGRRRIDGPNLPFYDI</sequence>
<name>A0A165JNA7_XYLHT</name>